<comment type="caution">
    <text evidence="3">The sequence shown here is derived from an EMBL/GenBank/DDBJ whole genome shotgun (WGS) entry which is preliminary data.</text>
</comment>
<feature type="domain" description="DUF6701" evidence="2">
    <location>
        <begin position="441"/>
        <end position="987"/>
    </location>
</feature>
<gene>
    <name evidence="3" type="ORF">GCM10010982_26790</name>
</gene>
<reference evidence="3" key="2">
    <citation type="submission" date="2020-09" db="EMBL/GenBank/DDBJ databases">
        <authorList>
            <person name="Sun Q."/>
            <person name="Zhou Y."/>
        </authorList>
    </citation>
    <scope>NUCLEOTIDE SEQUENCE</scope>
    <source>
        <strain evidence="3">CGMCC 1.7086</strain>
    </source>
</reference>
<sequence>MTCSGLSLSWNDSISVSTAGPGVTLKINGNAKLSNAKINQSGSASRLSIQISGSLSTGSDFRANANFTVEKAVDLGYANVIVGNLSADTIETGSNSTFSGNMNATAINTASDNQMSGNLTANIIQLGSSNTLEGGLYGGSIYTGSANSITGPIQGSDITIGSSSSRIEGNVSATNHLEIGSGTTVIGDLNAYSIDTISAVYLTGDVNATTSFILASGSSLTGEVNAPVVEIEPSNASVYGDIFASTSLTIGSDGSVYGNIQTGQAILKSSNALVDGNILADSLTVVDWGGRVTGDVTASHITNNGTIEGGTYCDTSDGYTPTSCSASAAQVHHFLLSHSGLIASCESQYPVNVVACADATCSTQTDITGTVEITERNGRLGAVNADFNSSSQTNVMLTVSQQALYPATFELSTGAISGITPSNPFTCQKGLSGLACQFTVKDSVLRFVRKGSNDTGLNHQVAGVEFELELQAITTDAETGLCNAALTNNQTVAIDLNCQDPGLCSNGNWLTVNNVALGDAPGNIQADFGSDGQAVLGVRYDDAGKISLDAATSSNNSSKILIGSSSAFTVKPAAVAIDVVNASGDSSAFSGAYHDGSVFAKAGEAFSVKLRALNALGGTTNNFGNESVPRKLVIVGHQLLAPLPGQAGHLANQAIFSKHASVAGLFENHNVSFSEVGVVRFSADVDQDYLGAGKVTPLSESNPVGRFIPAHFALTDDSVEAVCNGFSYMGQPFGVKAQILAQNTNNQTTANYQGLFAKSANLTLAAYQDEDLSGRLSPVSHNLVWGAGVANLDTDITFVRPVIPPSVDGPFDNLQLGLQVNDSDSVPMQTVHADFLAAQAFAAGSPTKVRYGRAVLANAYGPETEPLPLPLQIEYYQQGTTQWQPNLLDNCTAFSAAELMLVAEDPLGLVSSKTGAGTVIAGKPVLPSAGFVLSSAGQRGDVTIQWQLPSDWLKYDWQGSNVQEGPKAKATFGQFRGNDRLIFQREVFH</sequence>
<keyword evidence="4" id="KW-1185">Reference proteome</keyword>
<dbReference type="PANTHER" id="PTHR35024:SF4">
    <property type="entry name" value="POLYMER-FORMING CYTOSKELETAL PROTEIN"/>
    <property type="match status" value="1"/>
</dbReference>
<dbReference type="Pfam" id="PF20419">
    <property type="entry name" value="DUF6701"/>
    <property type="match status" value="1"/>
</dbReference>
<comment type="similarity">
    <text evidence="1">Belongs to the bactofilin family.</text>
</comment>
<name>A0A917Z0C8_9ALTE</name>
<accession>A0A917Z0C8</accession>
<proteinExistence type="inferred from homology"/>
<evidence type="ECO:0000313" key="4">
    <source>
        <dbReference type="Proteomes" id="UP000606935"/>
    </source>
</evidence>
<dbReference type="Proteomes" id="UP000606935">
    <property type="component" value="Unassembled WGS sequence"/>
</dbReference>
<protein>
    <recommendedName>
        <fullName evidence="2">DUF6701 domain-containing protein</fullName>
    </recommendedName>
</protein>
<evidence type="ECO:0000313" key="3">
    <source>
        <dbReference type="EMBL" id="GGO71303.1"/>
    </source>
</evidence>
<dbReference type="InterPro" id="IPR007607">
    <property type="entry name" value="BacA/B"/>
</dbReference>
<reference evidence="3" key="1">
    <citation type="journal article" date="2014" name="Int. J. Syst. Evol. Microbiol.">
        <title>Complete genome sequence of Corynebacterium casei LMG S-19264T (=DSM 44701T), isolated from a smear-ripened cheese.</title>
        <authorList>
            <consortium name="US DOE Joint Genome Institute (JGI-PGF)"/>
            <person name="Walter F."/>
            <person name="Albersmeier A."/>
            <person name="Kalinowski J."/>
            <person name="Ruckert C."/>
        </authorList>
    </citation>
    <scope>NUCLEOTIDE SEQUENCE</scope>
    <source>
        <strain evidence="3">CGMCC 1.7086</strain>
    </source>
</reference>
<dbReference type="EMBL" id="BMLS01000004">
    <property type="protein sequence ID" value="GGO71303.1"/>
    <property type="molecule type" value="Genomic_DNA"/>
</dbReference>
<dbReference type="InterPro" id="IPR046524">
    <property type="entry name" value="DUF6701"/>
</dbReference>
<evidence type="ECO:0000259" key="2">
    <source>
        <dbReference type="Pfam" id="PF20419"/>
    </source>
</evidence>
<dbReference type="AlphaFoldDB" id="A0A917Z0C8"/>
<organism evidence="3 4">
    <name type="scientific">Bowmanella pacifica</name>
    <dbReference type="NCBI Taxonomy" id="502051"/>
    <lineage>
        <taxon>Bacteria</taxon>
        <taxon>Pseudomonadati</taxon>
        <taxon>Pseudomonadota</taxon>
        <taxon>Gammaproteobacteria</taxon>
        <taxon>Alteromonadales</taxon>
        <taxon>Alteromonadaceae</taxon>
        <taxon>Bowmanella</taxon>
    </lineage>
</organism>
<evidence type="ECO:0000256" key="1">
    <source>
        <dbReference type="ARBA" id="ARBA00044755"/>
    </source>
</evidence>
<dbReference type="PANTHER" id="PTHR35024">
    <property type="entry name" value="HYPOTHETICAL CYTOSOLIC PROTEIN"/>
    <property type="match status" value="1"/>
</dbReference>